<dbReference type="Pfam" id="PF03524">
    <property type="entry name" value="CagX"/>
    <property type="match status" value="1"/>
</dbReference>
<dbReference type="EMBL" id="JAZHBO010000002">
    <property type="protein sequence ID" value="MEF2155787.1"/>
    <property type="molecule type" value="Genomic_DNA"/>
</dbReference>
<feature type="signal peptide" evidence="1">
    <location>
        <begin position="1"/>
        <end position="22"/>
    </location>
</feature>
<keyword evidence="3" id="KW-1185">Reference proteome</keyword>
<comment type="caution">
    <text evidence="2">The sequence shown here is derived from an EMBL/GenBank/DDBJ whole genome shotgun (WGS) entry which is preliminary data.</text>
</comment>
<proteinExistence type="predicted"/>
<evidence type="ECO:0000313" key="3">
    <source>
        <dbReference type="Proteomes" id="UP001356170"/>
    </source>
</evidence>
<dbReference type="InterPro" id="IPR038161">
    <property type="entry name" value="VirB9/CagX/TrbG_C_sf"/>
</dbReference>
<dbReference type="RefSeq" id="WP_331703776.1">
    <property type="nucleotide sequence ID" value="NZ_JAZHBO010000002.1"/>
</dbReference>
<gene>
    <name evidence="2" type="ORF">V3390_05995</name>
</gene>
<dbReference type="Gene3D" id="2.60.40.2500">
    <property type="match status" value="1"/>
</dbReference>
<feature type="chain" id="PRO_5046041405" evidence="1">
    <location>
        <begin position="23"/>
        <end position="250"/>
    </location>
</feature>
<dbReference type="InterPro" id="IPR010258">
    <property type="entry name" value="Conjugal_tfr_TrbG/VirB9/CagX"/>
</dbReference>
<dbReference type="Proteomes" id="UP001356170">
    <property type="component" value="Unassembled WGS sequence"/>
</dbReference>
<sequence>MIRIGVCIALILLWSWPVAAIAQVARTVDWSDGTVIVIKGALGITTQVALDPQEAVLDYSLGFTEGWDVVRRDQVFYLKPKTQDAATNLLIRTDRRQYLIELVVLQGTWRQLDELPKAGVAYRVDIRIPPSVAATADIEGSKPATAAVPTPAPKAPEPKYRSCDYAIRHVRLLPAAQQPDWICDDGERTVVQYRADARLQLPIVLGVDSSGRSYRVNYRAEGSRLIVDGLHPGLQLRNGWRLSEVRYGAF</sequence>
<evidence type="ECO:0000313" key="2">
    <source>
        <dbReference type="EMBL" id="MEF2155787.1"/>
    </source>
</evidence>
<evidence type="ECO:0000256" key="1">
    <source>
        <dbReference type="SAM" id="SignalP"/>
    </source>
</evidence>
<reference evidence="2 3" key="1">
    <citation type="submission" date="2024-01" db="EMBL/GenBank/DDBJ databases">
        <title>Novel species of the genus Luteimonas isolated from rivers.</title>
        <authorList>
            <person name="Lu H."/>
        </authorList>
    </citation>
    <scope>NUCLEOTIDE SEQUENCE [LARGE SCALE GENOMIC DNA]</scope>
    <source>
        <strain evidence="2 3">FXH3W</strain>
    </source>
</reference>
<accession>A0ABU7UZ24</accession>
<name>A0ABU7UZ24_9GAMM</name>
<organism evidence="2 3">
    <name type="scientific">Aquilutibacter rugosus</name>
    <dbReference type="NCBI Taxonomy" id="3115820"/>
    <lineage>
        <taxon>Bacteria</taxon>
        <taxon>Pseudomonadati</taxon>
        <taxon>Pseudomonadota</taxon>
        <taxon>Gammaproteobacteria</taxon>
        <taxon>Lysobacterales</taxon>
        <taxon>Lysobacteraceae</taxon>
        <taxon>Aquilutibacter</taxon>
    </lineage>
</organism>
<keyword evidence="1" id="KW-0732">Signal</keyword>
<protein>
    <submittedName>
        <fullName evidence="2">TrbG/VirB9 family P-type conjugative transfer protein</fullName>
    </submittedName>
</protein>